<dbReference type="Proteomes" id="UP000053144">
    <property type="component" value="Chromosome 8"/>
</dbReference>
<dbReference type="EMBL" id="CM003378">
    <property type="protein sequence ID" value="KOM49784.1"/>
    <property type="molecule type" value="Genomic_DNA"/>
</dbReference>
<sequence>MHSKYCSTHYGAEHNLLSLHSDHKEKMASGQPLALAPPSATFEHVPRGKHQSRSAIYAGQRKEEWATKEHNKASAHQTPSWRICGSTCNDYTSTGVDDVVDEAGLEKLDKRDEE</sequence>
<evidence type="ECO:0000313" key="2">
    <source>
        <dbReference type="Proteomes" id="UP000053144"/>
    </source>
</evidence>
<name>A0A0L9V4Z9_PHAAN</name>
<proteinExistence type="predicted"/>
<dbReference type="Gramene" id="KOM49784">
    <property type="protein sequence ID" value="KOM49784"/>
    <property type="gene ID" value="LR48_Vigan08g061100"/>
</dbReference>
<evidence type="ECO:0000313" key="1">
    <source>
        <dbReference type="EMBL" id="KOM49784.1"/>
    </source>
</evidence>
<organism evidence="1 2">
    <name type="scientific">Phaseolus angularis</name>
    <name type="common">Azuki bean</name>
    <name type="synonym">Vigna angularis</name>
    <dbReference type="NCBI Taxonomy" id="3914"/>
    <lineage>
        <taxon>Eukaryota</taxon>
        <taxon>Viridiplantae</taxon>
        <taxon>Streptophyta</taxon>
        <taxon>Embryophyta</taxon>
        <taxon>Tracheophyta</taxon>
        <taxon>Spermatophyta</taxon>
        <taxon>Magnoliopsida</taxon>
        <taxon>eudicotyledons</taxon>
        <taxon>Gunneridae</taxon>
        <taxon>Pentapetalae</taxon>
        <taxon>rosids</taxon>
        <taxon>fabids</taxon>
        <taxon>Fabales</taxon>
        <taxon>Fabaceae</taxon>
        <taxon>Papilionoideae</taxon>
        <taxon>50 kb inversion clade</taxon>
        <taxon>NPAAA clade</taxon>
        <taxon>indigoferoid/millettioid clade</taxon>
        <taxon>Phaseoleae</taxon>
        <taxon>Vigna</taxon>
    </lineage>
</organism>
<reference evidence="2" key="1">
    <citation type="journal article" date="2015" name="Proc. Natl. Acad. Sci. U.S.A.">
        <title>Genome sequencing of adzuki bean (Vigna angularis) provides insight into high starch and low fat accumulation and domestication.</title>
        <authorList>
            <person name="Yang K."/>
            <person name="Tian Z."/>
            <person name="Chen C."/>
            <person name="Luo L."/>
            <person name="Zhao B."/>
            <person name="Wang Z."/>
            <person name="Yu L."/>
            <person name="Li Y."/>
            <person name="Sun Y."/>
            <person name="Li W."/>
            <person name="Chen Y."/>
            <person name="Li Y."/>
            <person name="Zhang Y."/>
            <person name="Ai D."/>
            <person name="Zhao J."/>
            <person name="Shang C."/>
            <person name="Ma Y."/>
            <person name="Wu B."/>
            <person name="Wang M."/>
            <person name="Gao L."/>
            <person name="Sun D."/>
            <person name="Zhang P."/>
            <person name="Guo F."/>
            <person name="Wang W."/>
            <person name="Li Y."/>
            <person name="Wang J."/>
            <person name="Varshney R.K."/>
            <person name="Wang J."/>
            <person name="Ling H.Q."/>
            <person name="Wan P."/>
        </authorList>
    </citation>
    <scope>NUCLEOTIDE SEQUENCE</scope>
    <source>
        <strain evidence="2">cv. Jingnong 6</strain>
    </source>
</reference>
<dbReference type="AlphaFoldDB" id="A0A0L9V4Z9"/>
<gene>
    <name evidence="1" type="ORF">LR48_Vigan08g061100</name>
</gene>
<protein>
    <submittedName>
        <fullName evidence="1">Uncharacterized protein</fullName>
    </submittedName>
</protein>
<accession>A0A0L9V4Z9</accession>